<feature type="domain" description="DUF6589" evidence="2">
    <location>
        <begin position="307"/>
        <end position="856"/>
    </location>
</feature>
<dbReference type="OrthoDB" id="2801423at2759"/>
<comment type="caution">
    <text evidence="3">The sequence shown here is derived from an EMBL/GenBank/DDBJ whole genome shotgun (WGS) entry which is preliminary data.</text>
</comment>
<feature type="region of interest" description="Disordered" evidence="1">
    <location>
        <begin position="926"/>
        <end position="954"/>
    </location>
</feature>
<gene>
    <name evidence="3" type="ORF">EUX98_g8699</name>
</gene>
<evidence type="ECO:0000259" key="2">
    <source>
        <dbReference type="Pfam" id="PF20231"/>
    </source>
</evidence>
<dbReference type="EMBL" id="SGPM01000519">
    <property type="protein sequence ID" value="THH19827.1"/>
    <property type="molecule type" value="Genomic_DNA"/>
</dbReference>
<proteinExistence type="predicted"/>
<feature type="compositionally biased region" description="Acidic residues" evidence="1">
    <location>
        <begin position="934"/>
        <end position="952"/>
    </location>
</feature>
<organism evidence="3 4">
    <name type="scientific">Antrodiella citrinella</name>
    <dbReference type="NCBI Taxonomy" id="2447956"/>
    <lineage>
        <taxon>Eukaryota</taxon>
        <taxon>Fungi</taxon>
        <taxon>Dikarya</taxon>
        <taxon>Basidiomycota</taxon>
        <taxon>Agaricomycotina</taxon>
        <taxon>Agaricomycetes</taxon>
        <taxon>Polyporales</taxon>
        <taxon>Steccherinaceae</taxon>
        <taxon>Antrodiella</taxon>
    </lineage>
</organism>
<feature type="region of interest" description="Disordered" evidence="1">
    <location>
        <begin position="86"/>
        <end position="116"/>
    </location>
</feature>
<feature type="compositionally biased region" description="Low complexity" evidence="1">
    <location>
        <begin position="581"/>
        <end position="593"/>
    </location>
</feature>
<reference evidence="3 4" key="1">
    <citation type="submission" date="2019-02" db="EMBL/GenBank/DDBJ databases">
        <title>Genome sequencing of the rare red list fungi Antrodiella citrinella (Flaviporus citrinellus).</title>
        <authorList>
            <person name="Buettner E."/>
            <person name="Kellner H."/>
        </authorList>
    </citation>
    <scope>NUCLEOTIDE SEQUENCE [LARGE SCALE GENOMIC DNA]</scope>
    <source>
        <strain evidence="3 4">DSM 108506</strain>
    </source>
</reference>
<feature type="region of interest" description="Disordered" evidence="1">
    <location>
        <begin position="559"/>
        <end position="625"/>
    </location>
</feature>
<sequence length="988" mass="110424">MNLIYEHALKIPPRTNDNTYPDNATFTAGVGAEDLEHAYPAINVWAVRLVARLARAEATKMASHDSGLHLRASGKVAVTARQARVSGMGEDPVLPSPVDPDVDGSRPARKERNTRPDTLATWKKLTSFSFRGLQKTCEQNAPVMWHILNSYIDEDYTGTGVISVRRYRPQNLVCTSQLAALTFGRSNRASQYALARGVWLFATKAHRSVFRVESRLAQSVAYSTVHNALRNMAEEVRDVLRLGIINGELYWLVGDNVQTFSRQRDPRIGHTNKMIKGFAGTAIKCEDFDPAAFDLEDYCQRQAHLQRRELTVDLIIADIDFDHLTLVATGQFLQALIKFAPALEVYRVDLANFYKTHIQKNPINPTRQSTIIPLATNSADEITVQGMKEAVVDFVDHQLGITEETFTGKPIIFSGDGKTFDQLLKLKRLLSSHDGDIESLRFVVPMLELWHTKWTDLSRVIRAHWGKGHEKDPSTLSHLAKAVDCPTPSDLHKVNFHEGAHMVDLILDAHLLNCWENELETQDLARYFDVLAKRDSIPTFENLRGMSQSLARRHATTDAFDRAHHPDGNDEYSVPLGTPWTSRTQATATSSTAELDNAGVGVVSESGSPALEGAAATTSADLLPHSMEDDARAGRLGSLPADTEDDRDNGMVAALGGIAAIDRILMGRAAPAIAAGNRPPPDAIHVEPEIDTLSELSYKSERVEDPDVTLANATLFIRNAIWWREESQAVADGDTGRVWEILKVWLLTFSGSGNPYYSQFLLELYCNFKWEFGPLLRAAIMNNWLVNQHGQPGHFIELDLLQEIFNFWLADLAQHKGQEFDSEFYRFILSVNVHQFLRLKEEMEELVSLKARSKVHIAPHLQNELRVLMKILREREVNLRRPGRNEGFCAVDDFAVGYDKLSKNKIKNFISKTTWYMNILNNQNDGARPAEGMEGPEDEEGFVGDGGTDEDGSAERDRLVYGAHDLPPQPMYMVDGELRVAGGDDNSV</sequence>
<dbReference type="InterPro" id="IPR046496">
    <property type="entry name" value="DUF6589"/>
</dbReference>
<evidence type="ECO:0000313" key="4">
    <source>
        <dbReference type="Proteomes" id="UP000308730"/>
    </source>
</evidence>
<evidence type="ECO:0000313" key="3">
    <source>
        <dbReference type="EMBL" id="THH19827.1"/>
    </source>
</evidence>
<keyword evidence="4" id="KW-1185">Reference proteome</keyword>
<feature type="compositionally biased region" description="Basic and acidic residues" evidence="1">
    <location>
        <begin position="103"/>
        <end position="115"/>
    </location>
</feature>
<dbReference type="Pfam" id="PF20231">
    <property type="entry name" value="DUF6589"/>
    <property type="match status" value="1"/>
</dbReference>
<accession>A0A4S4M5C7</accession>
<evidence type="ECO:0000256" key="1">
    <source>
        <dbReference type="SAM" id="MobiDB-lite"/>
    </source>
</evidence>
<dbReference type="Proteomes" id="UP000308730">
    <property type="component" value="Unassembled WGS sequence"/>
</dbReference>
<protein>
    <recommendedName>
        <fullName evidence="2">DUF6589 domain-containing protein</fullName>
    </recommendedName>
</protein>
<feature type="compositionally biased region" description="Basic and acidic residues" evidence="1">
    <location>
        <begin position="559"/>
        <end position="568"/>
    </location>
</feature>
<name>A0A4S4M5C7_9APHY</name>
<dbReference type="AlphaFoldDB" id="A0A4S4M5C7"/>